<dbReference type="InterPro" id="IPR013022">
    <property type="entry name" value="Xyl_isomerase-like_TIM-brl"/>
</dbReference>
<dbReference type="GO" id="GO:0005739">
    <property type="term" value="C:mitochondrion"/>
    <property type="evidence" value="ECO:0007669"/>
    <property type="project" value="TreeGrafter"/>
</dbReference>
<comment type="similarity">
    <text evidence="2">Belongs to the AP endonuclease 2 family.</text>
</comment>
<keyword evidence="6" id="KW-0862">Zinc</keyword>
<keyword evidence="10" id="KW-1185">Reference proteome</keyword>
<keyword evidence="3" id="KW-0479">Metal-binding</keyword>
<dbReference type="AlphaFoldDB" id="A0A432ZY85"/>
<dbReference type="InterPro" id="IPR018246">
    <property type="entry name" value="AP_endonuc_F2_Zn_BS"/>
</dbReference>
<dbReference type="GO" id="GO:0003906">
    <property type="term" value="F:DNA-(apurinic or apyrimidinic site) endonuclease activity"/>
    <property type="evidence" value="ECO:0007669"/>
    <property type="project" value="TreeGrafter"/>
</dbReference>
<proteinExistence type="inferred from homology"/>
<keyword evidence="7" id="KW-0234">DNA repair</keyword>
<evidence type="ECO:0000256" key="2">
    <source>
        <dbReference type="ARBA" id="ARBA00005340"/>
    </source>
</evidence>
<dbReference type="PROSITE" id="PS51432">
    <property type="entry name" value="AP_NUCLEASE_F2_4"/>
    <property type="match status" value="1"/>
</dbReference>
<dbReference type="SUPFAM" id="SSF51658">
    <property type="entry name" value="Xylose isomerase-like"/>
    <property type="match status" value="1"/>
</dbReference>
<protein>
    <submittedName>
        <fullName evidence="9">Apurinic endonuclease family protein</fullName>
    </submittedName>
</protein>
<keyword evidence="9" id="KW-0540">Nuclease</keyword>
<dbReference type="GO" id="GO:0003677">
    <property type="term" value="F:DNA binding"/>
    <property type="evidence" value="ECO:0007669"/>
    <property type="project" value="InterPro"/>
</dbReference>
<comment type="caution">
    <text evidence="9">The sequence shown here is derived from an EMBL/GenBank/DDBJ whole genome shotgun (WGS) entry which is preliminary data.</text>
</comment>
<dbReference type="PANTHER" id="PTHR21445:SF0">
    <property type="entry name" value="APURINIC-APYRIMIDINIC ENDONUCLEASE"/>
    <property type="match status" value="1"/>
</dbReference>
<dbReference type="GO" id="GO:0008270">
    <property type="term" value="F:zinc ion binding"/>
    <property type="evidence" value="ECO:0007669"/>
    <property type="project" value="InterPro"/>
</dbReference>
<dbReference type="NCBIfam" id="TIGR00587">
    <property type="entry name" value="nfo"/>
    <property type="match status" value="1"/>
</dbReference>
<evidence type="ECO:0000256" key="5">
    <source>
        <dbReference type="ARBA" id="ARBA00022801"/>
    </source>
</evidence>
<dbReference type="Gene3D" id="3.20.20.150">
    <property type="entry name" value="Divalent-metal-dependent TIM barrel enzymes"/>
    <property type="match status" value="1"/>
</dbReference>
<dbReference type="CDD" id="cd00019">
    <property type="entry name" value="AP2Ec"/>
    <property type="match status" value="1"/>
</dbReference>
<dbReference type="OrthoDB" id="7663182at2759"/>
<feature type="non-terminal residue" evidence="9">
    <location>
        <position position="197"/>
    </location>
</feature>
<accession>A0A432ZY85</accession>
<evidence type="ECO:0000256" key="7">
    <source>
        <dbReference type="ARBA" id="ARBA00023204"/>
    </source>
</evidence>
<dbReference type="GO" id="GO:0005634">
    <property type="term" value="C:nucleus"/>
    <property type="evidence" value="ECO:0007669"/>
    <property type="project" value="TreeGrafter"/>
</dbReference>
<evidence type="ECO:0000256" key="1">
    <source>
        <dbReference type="ARBA" id="ARBA00001947"/>
    </source>
</evidence>
<evidence type="ECO:0000313" key="9">
    <source>
        <dbReference type="EMBL" id="RUO95457.1"/>
    </source>
</evidence>
<dbReference type="InterPro" id="IPR001719">
    <property type="entry name" value="AP_endonuc_2"/>
</dbReference>
<dbReference type="PROSITE" id="PS00731">
    <property type="entry name" value="AP_NUCLEASE_F2_3"/>
    <property type="match status" value="1"/>
</dbReference>
<evidence type="ECO:0000256" key="4">
    <source>
        <dbReference type="ARBA" id="ARBA00022763"/>
    </source>
</evidence>
<dbReference type="Pfam" id="PF01261">
    <property type="entry name" value="AP_endonuc_2"/>
    <property type="match status" value="1"/>
</dbReference>
<keyword evidence="4" id="KW-0227">DNA damage</keyword>
<dbReference type="EMBL" id="RBNI01029678">
    <property type="protein sequence ID" value="RUO95457.1"/>
    <property type="molecule type" value="Genomic_DNA"/>
</dbReference>
<organism evidence="9 10">
    <name type="scientific">Jimgerdemannia flammicorona</name>
    <dbReference type="NCBI Taxonomy" id="994334"/>
    <lineage>
        <taxon>Eukaryota</taxon>
        <taxon>Fungi</taxon>
        <taxon>Fungi incertae sedis</taxon>
        <taxon>Mucoromycota</taxon>
        <taxon>Mucoromycotina</taxon>
        <taxon>Endogonomycetes</taxon>
        <taxon>Endogonales</taxon>
        <taxon>Endogonaceae</taxon>
        <taxon>Jimgerdemannia</taxon>
    </lineage>
</organism>
<keyword evidence="9" id="KW-0255">Endonuclease</keyword>
<dbReference type="PROSITE" id="PS00730">
    <property type="entry name" value="AP_NUCLEASE_F2_2"/>
    <property type="match status" value="1"/>
</dbReference>
<dbReference type="SMART" id="SM00518">
    <property type="entry name" value="AP2Ec"/>
    <property type="match status" value="1"/>
</dbReference>
<dbReference type="Proteomes" id="UP000268093">
    <property type="component" value="Unassembled WGS sequence"/>
</dbReference>
<dbReference type="PANTHER" id="PTHR21445">
    <property type="entry name" value="ENDONUCLEASE IV ENDODEOXYRIBONUCLEASE IV"/>
    <property type="match status" value="1"/>
</dbReference>
<gene>
    <name evidence="9" type="ORF">BC936DRAFT_143979</name>
</gene>
<feature type="non-terminal residue" evidence="9">
    <location>
        <position position="1"/>
    </location>
</feature>
<sequence>PGSTTGVCAVGESIGHIAECINCAHNETKNVICVLENMAGAGNIVGSKFEELGEIISKVKDKSRVGVCLDTCHTFAARVIVIICLYAGDIVMMQGYDIRTPEAYAETMTLFARHIGFKFLNGLHLNDSKYDLGSRKDRHENIGKGQIGVEAFRLIMNDERMNGIPLILETPLGKGGDMSVWKEEIELLYGLVDEEEG</sequence>
<evidence type="ECO:0000256" key="6">
    <source>
        <dbReference type="ARBA" id="ARBA00022833"/>
    </source>
</evidence>
<dbReference type="GO" id="GO:0006284">
    <property type="term" value="P:base-excision repair"/>
    <property type="evidence" value="ECO:0007669"/>
    <property type="project" value="TreeGrafter"/>
</dbReference>
<comment type="cofactor">
    <cofactor evidence="1">
        <name>Zn(2+)</name>
        <dbReference type="ChEBI" id="CHEBI:29105"/>
    </cofactor>
</comment>
<name>A0A432ZY85_9FUNG</name>
<evidence type="ECO:0000313" key="10">
    <source>
        <dbReference type="Proteomes" id="UP000268093"/>
    </source>
</evidence>
<feature type="domain" description="Xylose isomerase-like TIM barrel" evidence="8">
    <location>
        <begin position="1"/>
        <end position="189"/>
    </location>
</feature>
<reference evidence="9 10" key="1">
    <citation type="journal article" date="2018" name="New Phytol.">
        <title>Phylogenomics of Endogonaceae and evolution of mycorrhizas within Mucoromycota.</title>
        <authorList>
            <person name="Chang Y."/>
            <person name="Desiro A."/>
            <person name="Na H."/>
            <person name="Sandor L."/>
            <person name="Lipzen A."/>
            <person name="Clum A."/>
            <person name="Barry K."/>
            <person name="Grigoriev I.V."/>
            <person name="Martin F.M."/>
            <person name="Stajich J.E."/>
            <person name="Smith M.E."/>
            <person name="Bonito G."/>
            <person name="Spatafora J.W."/>
        </authorList>
    </citation>
    <scope>NUCLEOTIDE SEQUENCE [LARGE SCALE GENOMIC DNA]</scope>
    <source>
        <strain evidence="9 10">GMNB39</strain>
    </source>
</reference>
<keyword evidence="5" id="KW-0378">Hydrolase</keyword>
<dbReference type="GO" id="GO:0008081">
    <property type="term" value="F:phosphoric diester hydrolase activity"/>
    <property type="evidence" value="ECO:0007669"/>
    <property type="project" value="TreeGrafter"/>
</dbReference>
<evidence type="ECO:0000259" key="8">
    <source>
        <dbReference type="Pfam" id="PF01261"/>
    </source>
</evidence>
<evidence type="ECO:0000256" key="3">
    <source>
        <dbReference type="ARBA" id="ARBA00022723"/>
    </source>
</evidence>
<dbReference type="InterPro" id="IPR036237">
    <property type="entry name" value="Xyl_isomerase-like_sf"/>
</dbReference>